<proteinExistence type="predicted"/>
<dbReference type="HOGENOM" id="CLU_037628_0_1_10"/>
<dbReference type="GO" id="GO:0003700">
    <property type="term" value="F:DNA-binding transcription factor activity"/>
    <property type="evidence" value="ECO:0007669"/>
    <property type="project" value="TreeGrafter"/>
</dbReference>
<feature type="domain" description="HTH lacI-type" evidence="4">
    <location>
        <begin position="90"/>
        <end position="144"/>
    </location>
</feature>
<dbReference type="InterPro" id="IPR028082">
    <property type="entry name" value="Peripla_BP_I"/>
</dbReference>
<dbReference type="CDD" id="cd06307">
    <property type="entry name" value="PBP1_sugar_binding"/>
    <property type="match status" value="1"/>
</dbReference>
<dbReference type="Pfam" id="PF13407">
    <property type="entry name" value="Peripla_BP_4"/>
    <property type="match status" value="1"/>
</dbReference>
<evidence type="ECO:0000256" key="1">
    <source>
        <dbReference type="ARBA" id="ARBA00023015"/>
    </source>
</evidence>
<dbReference type="InterPro" id="IPR010982">
    <property type="entry name" value="Lambda_DNA-bd_dom_sf"/>
</dbReference>
<accession>V8CR21</accession>
<dbReference type="SUPFAM" id="SSF53822">
    <property type="entry name" value="Periplasmic binding protein-like I"/>
    <property type="match status" value="1"/>
</dbReference>
<keyword evidence="2" id="KW-0238">DNA-binding</keyword>
<dbReference type="Proteomes" id="UP000018727">
    <property type="component" value="Unassembled WGS sequence"/>
</dbReference>
<dbReference type="Gene3D" id="1.10.260.40">
    <property type="entry name" value="lambda repressor-like DNA-binding domains"/>
    <property type="match status" value="1"/>
</dbReference>
<sequence>MILYISDIQPIMLFSTIQLFQSDPPLGKMAADKEFPMPADGIRCGFAAVFCNKRTCPYCRQMKKLAKAIRLIPTLLLFLHKNGMGMDDRIRIKDIAAKAGVSVGTVDRVLHKRPNVSKSAREKVERILREIDYRPNAYASALACNKDYVFCCILPEHASEAYWEEIELGAMKAVELRRDFHLNIRLRHFSRLHPETYLETCRRCLEEKPDGIVLVPTTVEETKAFTDELHRQDIPFVLLDSNMPDLEPLSFYGQDSFQSGYFAARMLMLIARKEESILLVRQTFEGKVTSRQQENREVGFRRYMEEHYPEVEIKTLNLPMGKDKAAYHELLEDFFHANPGIHHCFTTNSRAYITGGFLLETNRRNVQIMGYDMVPKNAECMRKGSISFLIAQHAYQQGFSSIDALFRNIVLKKEVRPINYMPIELLSKENVDFYHRTRI</sequence>
<dbReference type="GO" id="GO:0000976">
    <property type="term" value="F:transcription cis-regulatory region binding"/>
    <property type="evidence" value="ECO:0007669"/>
    <property type="project" value="TreeGrafter"/>
</dbReference>
<keyword evidence="6" id="KW-1185">Reference proteome</keyword>
<keyword evidence="1" id="KW-0805">Transcription regulation</keyword>
<dbReference type="PROSITE" id="PS00356">
    <property type="entry name" value="HTH_LACI_1"/>
    <property type="match status" value="1"/>
</dbReference>
<dbReference type="PANTHER" id="PTHR30146:SF144">
    <property type="entry name" value="LACI-FAMILY TRANSCRIPTION REGULATOR"/>
    <property type="match status" value="1"/>
</dbReference>
<dbReference type="SUPFAM" id="SSF47413">
    <property type="entry name" value="lambda repressor-like DNA-binding domains"/>
    <property type="match status" value="1"/>
</dbReference>
<dbReference type="PANTHER" id="PTHR30146">
    <property type="entry name" value="LACI-RELATED TRANSCRIPTIONAL REPRESSOR"/>
    <property type="match status" value="1"/>
</dbReference>
<dbReference type="SMART" id="SM00354">
    <property type="entry name" value="HTH_LACI"/>
    <property type="match status" value="1"/>
</dbReference>
<comment type="caution">
    <text evidence="5">The sequence shown here is derived from an EMBL/GenBank/DDBJ whole genome shotgun (WGS) entry which is preliminary data.</text>
</comment>
<name>V8CR21_9BACT</name>
<dbReference type="InterPro" id="IPR025997">
    <property type="entry name" value="SBP_2_dom"/>
</dbReference>
<gene>
    <name evidence="5" type="ORF">HMPREF1173_00201</name>
</gene>
<evidence type="ECO:0000256" key="3">
    <source>
        <dbReference type="ARBA" id="ARBA00023163"/>
    </source>
</evidence>
<dbReference type="PATRIC" id="fig|1073366.3.peg.200"/>
<dbReference type="Pfam" id="PF00356">
    <property type="entry name" value="LacI"/>
    <property type="match status" value="1"/>
</dbReference>
<reference evidence="5 6" key="1">
    <citation type="submission" date="2013-10" db="EMBL/GenBank/DDBJ databases">
        <title>The Genome Sequence of Prevotella nigrescens CC14M.</title>
        <authorList>
            <consortium name="The Broad Institute Genomics Platform"/>
            <person name="Earl A."/>
            <person name="Allen-Vercoe E."/>
            <person name="Daigneault M."/>
            <person name="Young S.K."/>
            <person name="Zeng Q."/>
            <person name="Gargeya S."/>
            <person name="Fitzgerald M."/>
            <person name="Abouelleil A."/>
            <person name="Alvarado L."/>
            <person name="Chapman S.B."/>
            <person name="Gainer-Dewar J."/>
            <person name="Goldberg J."/>
            <person name="Griggs A."/>
            <person name="Gujja S."/>
            <person name="Hansen M."/>
            <person name="Howarth C."/>
            <person name="Imamovic A."/>
            <person name="Ireland A."/>
            <person name="Larimer J."/>
            <person name="McCowan C."/>
            <person name="Murphy C."/>
            <person name="Pearson M."/>
            <person name="Poon T.W."/>
            <person name="Priest M."/>
            <person name="Roberts A."/>
            <person name="Saif S."/>
            <person name="Shea T."/>
            <person name="Sykes S."/>
            <person name="Wortman J."/>
            <person name="Nusbaum C."/>
            <person name="Birren B."/>
        </authorList>
    </citation>
    <scope>NUCLEOTIDE SEQUENCE [LARGE SCALE GENOMIC DNA]</scope>
    <source>
        <strain evidence="5 6">CC14M</strain>
    </source>
</reference>
<dbReference type="PROSITE" id="PS50932">
    <property type="entry name" value="HTH_LACI_2"/>
    <property type="match status" value="1"/>
</dbReference>
<evidence type="ECO:0000313" key="5">
    <source>
        <dbReference type="EMBL" id="ETD29809.1"/>
    </source>
</evidence>
<evidence type="ECO:0000313" key="6">
    <source>
        <dbReference type="Proteomes" id="UP000018727"/>
    </source>
</evidence>
<dbReference type="InterPro" id="IPR000843">
    <property type="entry name" value="HTH_LacI"/>
</dbReference>
<dbReference type="Gene3D" id="3.40.50.2300">
    <property type="match status" value="2"/>
</dbReference>
<evidence type="ECO:0000256" key="2">
    <source>
        <dbReference type="ARBA" id="ARBA00023125"/>
    </source>
</evidence>
<keyword evidence="3" id="KW-0804">Transcription</keyword>
<dbReference type="EMBL" id="AZJH01000003">
    <property type="protein sequence ID" value="ETD29809.1"/>
    <property type="molecule type" value="Genomic_DNA"/>
</dbReference>
<dbReference type="CDD" id="cd01392">
    <property type="entry name" value="HTH_LacI"/>
    <property type="match status" value="1"/>
</dbReference>
<dbReference type="AlphaFoldDB" id="V8CR21"/>
<organism evidence="5 6">
    <name type="scientific">Prevotella nigrescens CC14M</name>
    <dbReference type="NCBI Taxonomy" id="1073366"/>
    <lineage>
        <taxon>Bacteria</taxon>
        <taxon>Pseudomonadati</taxon>
        <taxon>Bacteroidota</taxon>
        <taxon>Bacteroidia</taxon>
        <taxon>Bacteroidales</taxon>
        <taxon>Prevotellaceae</taxon>
        <taxon>Prevotella</taxon>
    </lineage>
</organism>
<evidence type="ECO:0000259" key="4">
    <source>
        <dbReference type="PROSITE" id="PS50932"/>
    </source>
</evidence>
<protein>
    <recommendedName>
        <fullName evidence="4">HTH lacI-type domain-containing protein</fullName>
    </recommendedName>
</protein>